<evidence type="ECO:0000256" key="12">
    <source>
        <dbReference type="ARBA" id="ARBA00043668"/>
    </source>
</evidence>
<evidence type="ECO:0000256" key="2">
    <source>
        <dbReference type="ARBA" id="ARBA00008422"/>
    </source>
</evidence>
<organism evidence="18 19">
    <name type="scientific">Globisporangium ultimum (strain ATCC 200006 / CBS 805.95 / DAOM BR144)</name>
    <name type="common">Pythium ultimum</name>
    <dbReference type="NCBI Taxonomy" id="431595"/>
    <lineage>
        <taxon>Eukaryota</taxon>
        <taxon>Sar</taxon>
        <taxon>Stramenopiles</taxon>
        <taxon>Oomycota</taxon>
        <taxon>Peronosporomycetes</taxon>
        <taxon>Pythiales</taxon>
        <taxon>Pythiaceae</taxon>
        <taxon>Globisporangium</taxon>
    </lineage>
</organism>
<name>K3WU65_GLOUD</name>
<dbReference type="Gene3D" id="3.40.50.1240">
    <property type="entry name" value="Phosphoglycerate mutase-like"/>
    <property type="match status" value="1"/>
</dbReference>
<evidence type="ECO:0000256" key="4">
    <source>
        <dbReference type="ARBA" id="ARBA00013040"/>
    </source>
</evidence>
<evidence type="ECO:0000256" key="16">
    <source>
        <dbReference type="PIRSR" id="PIRSR000894-2"/>
    </source>
</evidence>
<dbReference type="InterPro" id="IPR016274">
    <property type="entry name" value="Histidine_acid_Pase_euk"/>
</dbReference>
<dbReference type="EC" id="3.1.3.80" evidence="3"/>
<evidence type="ECO:0000256" key="8">
    <source>
        <dbReference type="ARBA" id="ARBA00022801"/>
    </source>
</evidence>
<comment type="catalytic activity">
    <reaction evidence="13">
        <text>1D-myo-inositol 1,2,4,5,6-pentakisphosphate + H2O = 1D-myo-inositol 1,2,5,6-tetrakisphosphate + phosphate</text>
        <dbReference type="Rhea" id="RHEA:77115"/>
        <dbReference type="ChEBI" id="CHEBI:15377"/>
        <dbReference type="ChEBI" id="CHEBI:43474"/>
        <dbReference type="ChEBI" id="CHEBI:57798"/>
        <dbReference type="ChEBI" id="CHEBI:195535"/>
        <dbReference type="EC" id="3.1.3.62"/>
    </reaction>
    <physiologicalReaction direction="left-to-right" evidence="13">
        <dbReference type="Rhea" id="RHEA:77116"/>
    </physiologicalReaction>
</comment>
<comment type="catalytic activity">
    <reaction evidence="14">
        <text>1D-myo-inositol hexakisphosphate + H2O = 1D-myo-inositol 1,2,4,5,6-pentakisphosphate + phosphate</text>
        <dbReference type="Rhea" id="RHEA:16989"/>
        <dbReference type="ChEBI" id="CHEBI:15377"/>
        <dbReference type="ChEBI" id="CHEBI:43474"/>
        <dbReference type="ChEBI" id="CHEBI:57798"/>
        <dbReference type="ChEBI" id="CHEBI:58130"/>
        <dbReference type="EC" id="3.1.3.62"/>
    </reaction>
    <physiologicalReaction direction="left-to-right" evidence="14">
        <dbReference type="Rhea" id="RHEA:16990"/>
    </physiologicalReaction>
</comment>
<dbReference type="GO" id="GO:0052745">
    <property type="term" value="F:inositol phosphate phosphatase activity"/>
    <property type="evidence" value="ECO:0007669"/>
    <property type="project" value="TreeGrafter"/>
</dbReference>
<evidence type="ECO:0000256" key="7">
    <source>
        <dbReference type="ARBA" id="ARBA00022729"/>
    </source>
</evidence>
<evidence type="ECO:0000256" key="6">
    <source>
        <dbReference type="ARBA" id="ARBA00022475"/>
    </source>
</evidence>
<comment type="subcellular location">
    <subcellularLocation>
        <location evidence="1">Cell membrane</location>
    </subcellularLocation>
</comment>
<dbReference type="EC" id="3.1.3.62" evidence="4"/>
<evidence type="ECO:0000256" key="13">
    <source>
        <dbReference type="ARBA" id="ARBA00043671"/>
    </source>
</evidence>
<dbReference type="CDD" id="cd07061">
    <property type="entry name" value="HP_HAP_like"/>
    <property type="match status" value="1"/>
</dbReference>
<evidence type="ECO:0000256" key="9">
    <source>
        <dbReference type="ARBA" id="ARBA00023136"/>
    </source>
</evidence>
<dbReference type="PANTHER" id="PTHR20963:SF8">
    <property type="entry name" value="MULTIPLE INOSITOL POLYPHOSPHATE PHOSPHATASE 1"/>
    <property type="match status" value="1"/>
</dbReference>
<dbReference type="InterPro" id="IPR033379">
    <property type="entry name" value="Acid_Pase_AS"/>
</dbReference>
<comment type="catalytic activity">
    <reaction evidence="12">
        <text>1D-myo-inositol 1,2,5,6-tetrakisphosphate + H2O = 1D-myo-inositol 1,2,6-trisphosphate + phosphate</text>
        <dbReference type="Rhea" id="RHEA:77119"/>
        <dbReference type="ChEBI" id="CHEBI:15377"/>
        <dbReference type="ChEBI" id="CHEBI:43474"/>
        <dbReference type="ChEBI" id="CHEBI:195535"/>
        <dbReference type="ChEBI" id="CHEBI:195537"/>
        <dbReference type="EC" id="3.1.3.62"/>
    </reaction>
    <physiologicalReaction direction="left-to-right" evidence="12">
        <dbReference type="Rhea" id="RHEA:77120"/>
    </physiologicalReaction>
</comment>
<dbReference type="HOGENOM" id="CLU_029165_1_1_1"/>
<evidence type="ECO:0000256" key="10">
    <source>
        <dbReference type="ARBA" id="ARBA00023180"/>
    </source>
</evidence>
<evidence type="ECO:0000256" key="17">
    <source>
        <dbReference type="SAM" id="SignalP"/>
    </source>
</evidence>
<dbReference type="GO" id="GO:0034417">
    <property type="term" value="F:bisphosphoglycerate 3-phosphatase activity"/>
    <property type="evidence" value="ECO:0007669"/>
    <property type="project" value="UniProtKB-EC"/>
</dbReference>
<keyword evidence="16" id="KW-1015">Disulfide bond</keyword>
<dbReference type="OMA" id="NTGCPYK"/>
<dbReference type="PIRSF" id="PIRSF000894">
    <property type="entry name" value="Acid_phosphatase"/>
    <property type="match status" value="1"/>
</dbReference>
<feature type="disulfide bond" evidence="16">
    <location>
        <begin position="417"/>
        <end position="423"/>
    </location>
</feature>
<protein>
    <recommendedName>
        <fullName evidence="5">Multiple inositol polyphosphate phosphatase 1</fullName>
        <ecNumber evidence="4">3.1.3.62</ecNumber>
        <ecNumber evidence="3">3.1.3.80</ecNumber>
    </recommendedName>
    <alternativeName>
        <fullName evidence="11">2,3-bisphosphoglycerate 3-phosphatase</fullName>
    </alternativeName>
</protein>
<comment type="catalytic activity">
    <reaction evidence="15">
        <text>(2R)-2,3-bisphosphoglycerate + H2O = (2R)-2-phosphoglycerate + phosphate</text>
        <dbReference type="Rhea" id="RHEA:27381"/>
        <dbReference type="ChEBI" id="CHEBI:15377"/>
        <dbReference type="ChEBI" id="CHEBI:43474"/>
        <dbReference type="ChEBI" id="CHEBI:58248"/>
        <dbReference type="ChEBI" id="CHEBI:58289"/>
        <dbReference type="EC" id="3.1.3.80"/>
    </reaction>
    <physiologicalReaction direction="left-to-right" evidence="15">
        <dbReference type="Rhea" id="RHEA:27382"/>
    </physiologicalReaction>
</comment>
<evidence type="ECO:0000256" key="5">
    <source>
        <dbReference type="ARBA" id="ARBA00018097"/>
    </source>
</evidence>
<dbReference type="STRING" id="431595.K3WU65"/>
<dbReference type="InterPro" id="IPR000560">
    <property type="entry name" value="His_Pase_clade-2"/>
</dbReference>
<evidence type="ECO:0000313" key="18">
    <source>
        <dbReference type="EnsemblProtists" id="PYU1_T008512"/>
    </source>
</evidence>
<dbReference type="eggNOG" id="KOG1382">
    <property type="taxonomic scope" value="Eukaryota"/>
</dbReference>
<dbReference type="GO" id="GO:0003993">
    <property type="term" value="F:acid phosphatase activity"/>
    <property type="evidence" value="ECO:0007669"/>
    <property type="project" value="TreeGrafter"/>
</dbReference>
<keyword evidence="9" id="KW-0472">Membrane</keyword>
<dbReference type="PANTHER" id="PTHR20963">
    <property type="entry name" value="MULTIPLE INOSITOL POLYPHOSPHATE PHOSPHATASE-RELATED"/>
    <property type="match status" value="1"/>
</dbReference>
<evidence type="ECO:0000256" key="3">
    <source>
        <dbReference type="ARBA" id="ARBA00012976"/>
    </source>
</evidence>
<evidence type="ECO:0000256" key="11">
    <source>
        <dbReference type="ARBA" id="ARBA00031642"/>
    </source>
</evidence>
<dbReference type="EMBL" id="GL376613">
    <property type="status" value="NOT_ANNOTATED_CDS"/>
    <property type="molecule type" value="Genomic_DNA"/>
</dbReference>
<dbReference type="InParanoid" id="K3WU65"/>
<accession>K3WU65</accession>
<dbReference type="EnsemblProtists" id="PYU1_T008512">
    <property type="protein sequence ID" value="PYU1_T008512"/>
    <property type="gene ID" value="PYU1_G008496"/>
</dbReference>
<dbReference type="VEuPathDB" id="FungiDB:PYU1_G008496"/>
<dbReference type="SUPFAM" id="SSF53254">
    <property type="entry name" value="Phosphoglycerate mutase-like"/>
    <property type="match status" value="1"/>
</dbReference>
<keyword evidence="7 17" id="KW-0732">Signal</keyword>
<keyword evidence="19" id="KW-1185">Reference proteome</keyword>
<evidence type="ECO:0000256" key="14">
    <source>
        <dbReference type="ARBA" id="ARBA00043691"/>
    </source>
</evidence>
<sequence>MLAKCFVAALVATSALTVSAQQQQQQQNPLRPVNPRSFATKTAYWDQRNADDYDVDVLRAKAQAQVERQNLTLVQVQQINRHGTRFPTKSNTQEIIDLLTKLQTNYSSAIPAWLRNYSLPYNLTIEGNLAPAGAQELFKLGGRTRDTVGTDLPTEYVADKFIFQHTYKLRTKDSATSFAKSFFTNPQDVKYIEYPKTGDRLLRYFDECPRYNSEVAENETALAELTAYKASKKMDANIAILKSKLNLDSSADITAVDVESAFSACAFDIAIYNTYTNWCTLVTKSFVDSLDYAEDMESFYEQGAGYKINYEIAAVLLKDVFKYITDFIAGTTPVVGNFRFAHAETTLPLMTLLGYGDRTPLLATYTADQVDQRGFRTSRLSPLAANLDFRLYQSKTNSSAYFVQVLVNEKTAALPGCDGKVFCELAQVEQAWGYYLNTYDFDADCKV</sequence>
<dbReference type="Proteomes" id="UP000019132">
    <property type="component" value="Unassembled WGS sequence"/>
</dbReference>
<keyword evidence="6" id="KW-1003">Cell membrane</keyword>
<feature type="signal peptide" evidence="17">
    <location>
        <begin position="1"/>
        <end position="20"/>
    </location>
</feature>
<proteinExistence type="inferred from homology"/>
<comment type="similarity">
    <text evidence="2">Belongs to the histidine acid phosphatase family. MINPP1 subfamily.</text>
</comment>
<dbReference type="GO" id="GO:0005886">
    <property type="term" value="C:plasma membrane"/>
    <property type="evidence" value="ECO:0007669"/>
    <property type="project" value="UniProtKB-SubCell"/>
</dbReference>
<keyword evidence="8" id="KW-0378">Hydrolase</keyword>
<keyword evidence="10" id="KW-0325">Glycoprotein</keyword>
<reference evidence="18" key="3">
    <citation type="submission" date="2015-02" db="UniProtKB">
        <authorList>
            <consortium name="EnsemblProtists"/>
        </authorList>
    </citation>
    <scope>IDENTIFICATION</scope>
    <source>
        <strain evidence="18">DAOM BR144</strain>
    </source>
</reference>
<evidence type="ECO:0000313" key="19">
    <source>
        <dbReference type="Proteomes" id="UP000019132"/>
    </source>
</evidence>
<feature type="chain" id="PRO_5003868030" description="Multiple inositol polyphosphate phosphatase 1" evidence="17">
    <location>
        <begin position="21"/>
        <end position="447"/>
    </location>
</feature>
<dbReference type="InterPro" id="IPR029033">
    <property type="entry name" value="His_PPase_superfam"/>
</dbReference>
<feature type="disulfide bond" evidence="16">
    <location>
        <begin position="265"/>
        <end position="279"/>
    </location>
</feature>
<evidence type="ECO:0000256" key="15">
    <source>
        <dbReference type="ARBA" id="ARBA00043832"/>
    </source>
</evidence>
<evidence type="ECO:0000256" key="1">
    <source>
        <dbReference type="ARBA" id="ARBA00004236"/>
    </source>
</evidence>
<dbReference type="AlphaFoldDB" id="K3WU65"/>
<dbReference type="PROSITE" id="PS00616">
    <property type="entry name" value="HIS_ACID_PHOSPHAT_1"/>
    <property type="match status" value="1"/>
</dbReference>
<reference evidence="19" key="2">
    <citation type="submission" date="2010-04" db="EMBL/GenBank/DDBJ databases">
        <authorList>
            <person name="Buell R."/>
            <person name="Hamilton J."/>
            <person name="Hostetler J."/>
        </authorList>
    </citation>
    <scope>NUCLEOTIDE SEQUENCE [LARGE SCALE GENOMIC DNA]</scope>
    <source>
        <strain evidence="19">DAOM:BR144</strain>
    </source>
</reference>
<dbReference type="Pfam" id="PF00328">
    <property type="entry name" value="His_Phos_2"/>
    <property type="match status" value="1"/>
</dbReference>
<reference evidence="19" key="1">
    <citation type="journal article" date="2010" name="Genome Biol.">
        <title>Genome sequence of the necrotrophic plant pathogen Pythium ultimum reveals original pathogenicity mechanisms and effector repertoire.</title>
        <authorList>
            <person name="Levesque C.A."/>
            <person name="Brouwer H."/>
            <person name="Cano L."/>
            <person name="Hamilton J.P."/>
            <person name="Holt C."/>
            <person name="Huitema E."/>
            <person name="Raffaele S."/>
            <person name="Robideau G.P."/>
            <person name="Thines M."/>
            <person name="Win J."/>
            <person name="Zerillo M.M."/>
            <person name="Beakes G.W."/>
            <person name="Boore J.L."/>
            <person name="Busam D."/>
            <person name="Dumas B."/>
            <person name="Ferriera S."/>
            <person name="Fuerstenberg S.I."/>
            <person name="Gachon C.M."/>
            <person name="Gaulin E."/>
            <person name="Govers F."/>
            <person name="Grenville-Briggs L."/>
            <person name="Horner N."/>
            <person name="Hostetler J."/>
            <person name="Jiang R.H."/>
            <person name="Johnson J."/>
            <person name="Krajaejun T."/>
            <person name="Lin H."/>
            <person name="Meijer H.J."/>
            <person name="Moore B."/>
            <person name="Morris P."/>
            <person name="Phuntmart V."/>
            <person name="Puiu D."/>
            <person name="Shetty J."/>
            <person name="Stajich J.E."/>
            <person name="Tripathy S."/>
            <person name="Wawra S."/>
            <person name="van West P."/>
            <person name="Whitty B.R."/>
            <person name="Coutinho P.M."/>
            <person name="Henrissat B."/>
            <person name="Martin F."/>
            <person name="Thomas P.D."/>
            <person name="Tyler B.M."/>
            <person name="De Vries R.P."/>
            <person name="Kamoun S."/>
            <person name="Yandell M."/>
            <person name="Tisserat N."/>
            <person name="Buell C.R."/>
        </authorList>
    </citation>
    <scope>NUCLEOTIDE SEQUENCE</scope>
    <source>
        <strain evidence="19">DAOM:BR144</strain>
    </source>
</reference>